<keyword evidence="1" id="KW-0472">Membrane</keyword>
<dbReference type="Proteomes" id="UP000253426">
    <property type="component" value="Unassembled WGS sequence"/>
</dbReference>
<feature type="transmembrane region" description="Helical" evidence="1">
    <location>
        <begin position="257"/>
        <end position="276"/>
    </location>
</feature>
<evidence type="ECO:0000313" key="3">
    <source>
        <dbReference type="Proteomes" id="UP000253426"/>
    </source>
</evidence>
<comment type="caution">
    <text evidence="2">The sequence shown here is derived from an EMBL/GenBank/DDBJ whole genome shotgun (WGS) entry which is preliminary data.</text>
</comment>
<gene>
    <name evidence="2" type="ORF">DES53_109170</name>
</gene>
<feature type="transmembrane region" description="Helical" evidence="1">
    <location>
        <begin position="78"/>
        <end position="98"/>
    </location>
</feature>
<feature type="transmembrane region" description="Helical" evidence="1">
    <location>
        <begin position="48"/>
        <end position="66"/>
    </location>
</feature>
<dbReference type="AlphaFoldDB" id="A0A366HBM3"/>
<proteinExistence type="predicted"/>
<reference evidence="2 3" key="1">
    <citation type="submission" date="2018-06" db="EMBL/GenBank/DDBJ databases">
        <title>Genomic Encyclopedia of Type Strains, Phase IV (KMG-IV): sequencing the most valuable type-strain genomes for metagenomic binning, comparative biology and taxonomic classification.</title>
        <authorList>
            <person name="Goeker M."/>
        </authorList>
    </citation>
    <scope>NUCLEOTIDE SEQUENCE [LARGE SCALE GENOMIC DNA]</scope>
    <source>
        <strain evidence="2 3">DSM 25532</strain>
    </source>
</reference>
<keyword evidence="3" id="KW-1185">Reference proteome</keyword>
<accession>A0A366HBM3</accession>
<evidence type="ECO:0000256" key="1">
    <source>
        <dbReference type="SAM" id="Phobius"/>
    </source>
</evidence>
<organism evidence="2 3">
    <name type="scientific">Roseimicrobium gellanilyticum</name>
    <dbReference type="NCBI Taxonomy" id="748857"/>
    <lineage>
        <taxon>Bacteria</taxon>
        <taxon>Pseudomonadati</taxon>
        <taxon>Verrucomicrobiota</taxon>
        <taxon>Verrucomicrobiia</taxon>
        <taxon>Verrucomicrobiales</taxon>
        <taxon>Verrucomicrobiaceae</taxon>
        <taxon>Roseimicrobium</taxon>
    </lineage>
</organism>
<sequence>MSAAAIRLVLASVWVAFWIGSAWLEMGPYAWLVEILLSTWKEYSLYTTWFLCGIVGLAPVVLAYQWKLVPGRNLFPKLMTVVGAVIVGFGGYCIWDYVRGMRTLAVADIAAMGEVAGIVPREITIKELPRSFDFSRMMQFGAKWESEEEVVVSAYVPARADPQSSAPEMVFLRLSEAERREVIKEVDEGGKDPSRDSRPIELVRAQTKIYMRYGALGSRWMVAREPLPYIVRRRMKTEQVRALPIVISSYEAGRSVWLQRGIVALLVGGALFWIGIQDRKIW</sequence>
<keyword evidence="1" id="KW-1133">Transmembrane helix</keyword>
<dbReference type="RefSeq" id="WP_113960632.1">
    <property type="nucleotide sequence ID" value="NZ_QNRR01000009.1"/>
</dbReference>
<keyword evidence="1" id="KW-0812">Transmembrane</keyword>
<evidence type="ECO:0000313" key="2">
    <source>
        <dbReference type="EMBL" id="RBP39743.1"/>
    </source>
</evidence>
<dbReference type="EMBL" id="QNRR01000009">
    <property type="protein sequence ID" value="RBP39743.1"/>
    <property type="molecule type" value="Genomic_DNA"/>
</dbReference>
<name>A0A366HBM3_9BACT</name>
<protein>
    <submittedName>
        <fullName evidence="2">Uncharacterized protein</fullName>
    </submittedName>
</protein>